<feature type="chain" id="PRO_5045424101" evidence="2">
    <location>
        <begin position="26"/>
        <end position="418"/>
    </location>
</feature>
<dbReference type="RefSeq" id="WP_120583424.1">
    <property type="nucleotide sequence ID" value="NZ_RAWI01000038.1"/>
</dbReference>
<proteinExistence type="inferred from homology"/>
<evidence type="ECO:0000313" key="3">
    <source>
        <dbReference type="EMBL" id="RKI13459.1"/>
    </source>
</evidence>
<dbReference type="EMBL" id="RAWI01000038">
    <property type="protein sequence ID" value="RKI13459.1"/>
    <property type="molecule type" value="Genomic_DNA"/>
</dbReference>
<comment type="similarity">
    <text evidence="1">Belongs to the peptidase S58 family.</text>
</comment>
<feature type="signal peptide" evidence="2">
    <location>
        <begin position="1"/>
        <end position="25"/>
    </location>
</feature>
<evidence type="ECO:0000256" key="1">
    <source>
        <dbReference type="ARBA" id="ARBA00007068"/>
    </source>
</evidence>
<dbReference type="PANTHER" id="PTHR36512:SF3">
    <property type="entry name" value="BLR5678 PROTEIN"/>
    <property type="match status" value="1"/>
</dbReference>
<keyword evidence="4" id="KW-1185">Reference proteome</keyword>
<evidence type="ECO:0000256" key="2">
    <source>
        <dbReference type="SAM" id="SignalP"/>
    </source>
</evidence>
<name>A0ABX9QMD2_9BACT</name>
<gene>
    <name evidence="3" type="ORF">D7Y13_07535</name>
</gene>
<protein>
    <submittedName>
        <fullName evidence="3">S58 family peptidase</fullName>
    </submittedName>
</protein>
<dbReference type="InterPro" id="IPR016117">
    <property type="entry name" value="ArgJ-like_dom_sf"/>
</dbReference>
<keyword evidence="2" id="KW-0732">Signal</keyword>
<dbReference type="PANTHER" id="PTHR36512">
    <property type="entry name" value="D-AMINOPEPTIDASE"/>
    <property type="match status" value="1"/>
</dbReference>
<comment type="caution">
    <text evidence="3">The sequence shown here is derived from an EMBL/GenBank/DDBJ whole genome shotgun (WGS) entry which is preliminary data.</text>
</comment>
<dbReference type="Proteomes" id="UP000278907">
    <property type="component" value="Unassembled WGS sequence"/>
</dbReference>
<sequence>MNPARSVLSPGLLCLLLWMPFEAPAQTPRPRARASDLGIPFGGTPGALNAITDVKGVEVGHTTLNSGAATPGSPQVRTGVTAVLPRGRDAVAQPVFAATYALNGSGEMTGTHWVKESGLLSGLVMITNTHAVGAVHEGVIAWSQKRNLTWELGLPVVAETWDGLLNDIDGFHVRPEHAMQALDAARPGPVPEGSVGGGTGMICHGFKGGIGTSSRRLTVEQGGYTVGILVQCNYGSRRLFSVAGVPVGEDLTDLRACYTGPEAPKGPFFSQMKPCSQRASLKPTHPEGMGSIIVVVATDAPLLPHQLERVVRRVPLALGKMGGLGENFSGDIFLAFSTQPVPTASVASVGMLDNERITPLFEATVQATQEAILNAMLASDTMTGNQGARVYGLPHERLVKSLRNAGRLPPAPKPKQGG</sequence>
<accession>A0ABX9QMD2</accession>
<dbReference type="Pfam" id="PF03576">
    <property type="entry name" value="Peptidase_S58"/>
    <property type="match status" value="1"/>
</dbReference>
<dbReference type="SUPFAM" id="SSF56266">
    <property type="entry name" value="DmpA/ArgJ-like"/>
    <property type="match status" value="1"/>
</dbReference>
<dbReference type="InterPro" id="IPR005321">
    <property type="entry name" value="Peptidase_S58_DmpA"/>
</dbReference>
<organism evidence="3 4">
    <name type="scientific">Corallococcus praedator</name>
    <dbReference type="NCBI Taxonomy" id="2316724"/>
    <lineage>
        <taxon>Bacteria</taxon>
        <taxon>Pseudomonadati</taxon>
        <taxon>Myxococcota</taxon>
        <taxon>Myxococcia</taxon>
        <taxon>Myxococcales</taxon>
        <taxon>Cystobacterineae</taxon>
        <taxon>Myxococcaceae</taxon>
        <taxon>Corallococcus</taxon>
    </lineage>
</organism>
<evidence type="ECO:0000313" key="4">
    <source>
        <dbReference type="Proteomes" id="UP000278907"/>
    </source>
</evidence>
<reference evidence="3 4" key="1">
    <citation type="submission" date="2018-09" db="EMBL/GenBank/DDBJ databases">
        <authorList>
            <person name="Livingstone P.G."/>
            <person name="Whitworth D.E."/>
        </authorList>
    </citation>
    <scope>NUCLEOTIDE SEQUENCE [LARGE SCALE GENOMIC DNA]</scope>
    <source>
        <strain evidence="3 4">CA031B</strain>
    </source>
</reference>
<dbReference type="CDD" id="cd02253">
    <property type="entry name" value="DmpA"/>
    <property type="match status" value="1"/>
</dbReference>
<dbReference type="Gene3D" id="3.60.70.12">
    <property type="entry name" value="L-amino peptidase D-ALA esterase/amidase"/>
    <property type="match status" value="1"/>
</dbReference>